<keyword evidence="7" id="KW-1185">Reference proteome</keyword>
<dbReference type="AlphaFoldDB" id="A0AAD6TDU4"/>
<keyword evidence="3" id="KW-0238">DNA-binding</keyword>
<evidence type="ECO:0000259" key="5">
    <source>
        <dbReference type="SMART" id="SM00906"/>
    </source>
</evidence>
<accession>A0AAD6TDU4</accession>
<keyword evidence="2" id="KW-0479">Metal-binding</keyword>
<evidence type="ECO:0000313" key="7">
    <source>
        <dbReference type="Proteomes" id="UP001218188"/>
    </source>
</evidence>
<dbReference type="InterPro" id="IPR007219">
    <property type="entry name" value="XnlR_reg_dom"/>
</dbReference>
<dbReference type="EMBL" id="JARJCM010000008">
    <property type="protein sequence ID" value="KAJ7043847.1"/>
    <property type="molecule type" value="Genomic_DNA"/>
</dbReference>
<keyword evidence="4" id="KW-0539">Nucleus</keyword>
<dbReference type="Pfam" id="PF04082">
    <property type="entry name" value="Fungal_trans"/>
    <property type="match status" value="1"/>
</dbReference>
<dbReference type="GO" id="GO:0003700">
    <property type="term" value="F:DNA-binding transcription factor activity"/>
    <property type="evidence" value="ECO:0007669"/>
    <property type="project" value="InterPro"/>
</dbReference>
<dbReference type="InterPro" id="IPR050987">
    <property type="entry name" value="AtrR-like"/>
</dbReference>
<dbReference type="GO" id="GO:0005634">
    <property type="term" value="C:nucleus"/>
    <property type="evidence" value="ECO:0007669"/>
    <property type="project" value="UniProtKB-SubCell"/>
</dbReference>
<comment type="subcellular location">
    <subcellularLocation>
        <location evidence="1">Nucleus</location>
    </subcellularLocation>
</comment>
<dbReference type="PANTHER" id="PTHR46910:SF3">
    <property type="entry name" value="HALOTOLERANCE PROTEIN 9-RELATED"/>
    <property type="match status" value="1"/>
</dbReference>
<evidence type="ECO:0000313" key="6">
    <source>
        <dbReference type="EMBL" id="KAJ7043847.1"/>
    </source>
</evidence>
<dbReference type="CDD" id="cd12148">
    <property type="entry name" value="fungal_TF_MHR"/>
    <property type="match status" value="1"/>
</dbReference>
<reference evidence="6" key="1">
    <citation type="submission" date="2023-03" db="EMBL/GenBank/DDBJ databases">
        <title>Massive genome expansion in bonnet fungi (Mycena s.s.) driven by repeated elements and novel gene families across ecological guilds.</title>
        <authorList>
            <consortium name="Lawrence Berkeley National Laboratory"/>
            <person name="Harder C.B."/>
            <person name="Miyauchi S."/>
            <person name="Viragh M."/>
            <person name="Kuo A."/>
            <person name="Thoen E."/>
            <person name="Andreopoulos B."/>
            <person name="Lu D."/>
            <person name="Skrede I."/>
            <person name="Drula E."/>
            <person name="Henrissat B."/>
            <person name="Morin E."/>
            <person name="Kohler A."/>
            <person name="Barry K."/>
            <person name="LaButti K."/>
            <person name="Morin E."/>
            <person name="Salamov A."/>
            <person name="Lipzen A."/>
            <person name="Mereny Z."/>
            <person name="Hegedus B."/>
            <person name="Baldrian P."/>
            <person name="Stursova M."/>
            <person name="Weitz H."/>
            <person name="Taylor A."/>
            <person name="Grigoriev I.V."/>
            <person name="Nagy L.G."/>
            <person name="Martin F."/>
            <person name="Kauserud H."/>
        </authorList>
    </citation>
    <scope>NUCLEOTIDE SEQUENCE</scope>
    <source>
        <strain evidence="6">CBHHK200</strain>
    </source>
</reference>
<dbReference type="GO" id="GO:0003677">
    <property type="term" value="F:DNA binding"/>
    <property type="evidence" value="ECO:0007669"/>
    <property type="project" value="UniProtKB-KW"/>
</dbReference>
<dbReference type="PANTHER" id="PTHR46910">
    <property type="entry name" value="TRANSCRIPTION FACTOR PDR1"/>
    <property type="match status" value="1"/>
</dbReference>
<feature type="domain" description="Xylanolytic transcriptional activator regulatory" evidence="5">
    <location>
        <begin position="138"/>
        <end position="210"/>
    </location>
</feature>
<evidence type="ECO:0000256" key="4">
    <source>
        <dbReference type="ARBA" id="ARBA00023242"/>
    </source>
</evidence>
<gene>
    <name evidence="6" type="ORF">C8F04DRAFT_680249</name>
</gene>
<comment type="caution">
    <text evidence="6">The sequence shown here is derived from an EMBL/GenBank/DDBJ whole genome shotgun (WGS) entry which is preliminary data.</text>
</comment>
<dbReference type="GO" id="GO:0008270">
    <property type="term" value="F:zinc ion binding"/>
    <property type="evidence" value="ECO:0007669"/>
    <property type="project" value="InterPro"/>
</dbReference>
<evidence type="ECO:0000256" key="2">
    <source>
        <dbReference type="ARBA" id="ARBA00022723"/>
    </source>
</evidence>
<name>A0AAD6TDU4_9AGAR</name>
<dbReference type="SMART" id="SM00906">
    <property type="entry name" value="Fungal_trans"/>
    <property type="match status" value="1"/>
</dbReference>
<sequence>MAMKEQYLGRSAASHARRQLFWDMPPWEKEVSDRRPHYIYPDGDLIASLLQLYFTHLHPTIPVLHRPSFEWSVTEGLYLTDPEFGGLLLSVLAIASWYSDDPRVFVKDDDTSLSAGWKIQMYFLLGLFGLGTSRPEISAVYMGLSISFLQLRGEYRQKREGKVRYEHELWRRVFWSCFLFDRMSCVFHGRPPGFDLDDDAVDLLLEVDDEYWDRGFVQPLGKPSTGSYLVHHAKLCKISGEAMRRLYVSKEMKIRLGWVAADWEHDTVAELDSAMKDFSDSIPAHLRWDPDGPTQGAFFNQSLTLHTSYHLIQIMIHRPYIHKMSALAAPSLSICTSSARTILHAASVWLKNQQRQPLPTLLNPVFVAGTIVVLNMFGNKRAGLSVDMSKDLAHMETAMEVTKSLESRFQPAGRLWELLRELQSLDPLPASYPVDGDPTSVNAASTGQGLPATEPFRFPGLSDGGRSPDLKPGVSIEQLLADTDPSRAMNGLFDDELMSMWMAAPANIA</sequence>
<proteinExistence type="predicted"/>
<evidence type="ECO:0000256" key="3">
    <source>
        <dbReference type="ARBA" id="ARBA00023125"/>
    </source>
</evidence>
<evidence type="ECO:0000256" key="1">
    <source>
        <dbReference type="ARBA" id="ARBA00004123"/>
    </source>
</evidence>
<organism evidence="6 7">
    <name type="scientific">Mycena alexandri</name>
    <dbReference type="NCBI Taxonomy" id="1745969"/>
    <lineage>
        <taxon>Eukaryota</taxon>
        <taxon>Fungi</taxon>
        <taxon>Dikarya</taxon>
        <taxon>Basidiomycota</taxon>
        <taxon>Agaricomycotina</taxon>
        <taxon>Agaricomycetes</taxon>
        <taxon>Agaricomycetidae</taxon>
        <taxon>Agaricales</taxon>
        <taxon>Marasmiineae</taxon>
        <taxon>Mycenaceae</taxon>
        <taxon>Mycena</taxon>
    </lineage>
</organism>
<protein>
    <submittedName>
        <fullName evidence="6">Fungal-specific transcription factor domain-containing protein</fullName>
    </submittedName>
</protein>
<dbReference type="Proteomes" id="UP001218188">
    <property type="component" value="Unassembled WGS sequence"/>
</dbReference>
<dbReference type="GO" id="GO:0006351">
    <property type="term" value="P:DNA-templated transcription"/>
    <property type="evidence" value="ECO:0007669"/>
    <property type="project" value="InterPro"/>
</dbReference>